<gene>
    <name evidence="2" type="ORF">DEJ46_38500</name>
</gene>
<evidence type="ECO:0000256" key="1">
    <source>
        <dbReference type="SAM" id="MobiDB-lite"/>
    </source>
</evidence>
<dbReference type="AlphaFoldDB" id="A0A5P2B527"/>
<sequence>MTKTGSGHLERRARDLARPTDSNLHLPHLTTHHHGDEGGYVTITNMPWPRRTSAYTTVRSMSRSQWTRHLPRSATPAPAAARSYCSVGS</sequence>
<feature type="region of interest" description="Disordered" evidence="1">
    <location>
        <begin position="1"/>
        <end position="42"/>
    </location>
</feature>
<protein>
    <submittedName>
        <fullName evidence="2">Uncharacterized protein</fullName>
    </submittedName>
</protein>
<feature type="compositionally biased region" description="Low complexity" evidence="1">
    <location>
        <begin position="72"/>
        <end position="83"/>
    </location>
</feature>
<dbReference type="RefSeq" id="WP_150273832.1">
    <property type="nucleotide sequence ID" value="NZ_CP029194.1"/>
</dbReference>
<reference evidence="2 3" key="1">
    <citation type="submission" date="2018-05" db="EMBL/GenBank/DDBJ databases">
        <title>Streptomyces venezuelae.</title>
        <authorList>
            <person name="Kim W."/>
            <person name="Lee N."/>
            <person name="Cho B.-K."/>
        </authorList>
    </citation>
    <scope>NUCLEOTIDE SEQUENCE [LARGE SCALE GENOMIC DNA]</scope>
    <source>
        <strain evidence="2 3">ATCC 15068</strain>
    </source>
</reference>
<dbReference type="EMBL" id="CP029194">
    <property type="protein sequence ID" value="QES24261.1"/>
    <property type="molecule type" value="Genomic_DNA"/>
</dbReference>
<proteinExistence type="predicted"/>
<organism evidence="2 3">
    <name type="scientific">Streptomyces venezuelae</name>
    <dbReference type="NCBI Taxonomy" id="54571"/>
    <lineage>
        <taxon>Bacteria</taxon>
        <taxon>Bacillati</taxon>
        <taxon>Actinomycetota</taxon>
        <taxon>Actinomycetes</taxon>
        <taxon>Kitasatosporales</taxon>
        <taxon>Streptomycetaceae</taxon>
        <taxon>Streptomyces</taxon>
    </lineage>
</organism>
<dbReference type="Proteomes" id="UP000324106">
    <property type="component" value="Chromosome"/>
</dbReference>
<feature type="region of interest" description="Disordered" evidence="1">
    <location>
        <begin position="66"/>
        <end position="89"/>
    </location>
</feature>
<evidence type="ECO:0000313" key="2">
    <source>
        <dbReference type="EMBL" id="QES24261.1"/>
    </source>
</evidence>
<accession>A0A5P2B527</accession>
<name>A0A5P2B527_STRVZ</name>
<evidence type="ECO:0000313" key="3">
    <source>
        <dbReference type="Proteomes" id="UP000324106"/>
    </source>
</evidence>
<feature type="compositionally biased region" description="Basic and acidic residues" evidence="1">
    <location>
        <begin position="8"/>
        <end position="18"/>
    </location>
</feature>